<dbReference type="InterPro" id="IPR050503">
    <property type="entry name" value="cAMP-dep_PK_reg_su-like"/>
</dbReference>
<dbReference type="CDD" id="cd22964">
    <property type="entry name" value="DD_CrRSP_unchar"/>
    <property type="match status" value="1"/>
</dbReference>
<evidence type="ECO:0000313" key="4">
    <source>
        <dbReference type="EMBL" id="CAK9048871.1"/>
    </source>
</evidence>
<dbReference type="CDD" id="cd00038">
    <property type="entry name" value="CAP_ED"/>
    <property type="match status" value="2"/>
</dbReference>
<dbReference type="SMART" id="SM00100">
    <property type="entry name" value="cNMP"/>
    <property type="match status" value="2"/>
</dbReference>
<feature type="non-terminal residue" evidence="4">
    <location>
        <position position="856"/>
    </location>
</feature>
<dbReference type="PANTHER" id="PTHR11635">
    <property type="entry name" value="CAMP-DEPENDENT PROTEIN KINASE REGULATORY CHAIN"/>
    <property type="match status" value="1"/>
</dbReference>
<dbReference type="InterPro" id="IPR018490">
    <property type="entry name" value="cNMP-bd_dom_sf"/>
</dbReference>
<feature type="domain" description="SET" evidence="3">
    <location>
        <begin position="603"/>
        <end position="791"/>
    </location>
</feature>
<evidence type="ECO:0000313" key="5">
    <source>
        <dbReference type="Proteomes" id="UP001642484"/>
    </source>
</evidence>
<feature type="domain" description="Cyclic nucleotide-binding" evidence="2">
    <location>
        <begin position="328"/>
        <end position="422"/>
    </location>
</feature>
<dbReference type="PANTHER" id="PTHR11635:SF152">
    <property type="entry name" value="CAMP-DEPENDENT PROTEIN KINASE TYPE I REGULATORY SUBUNIT-RELATED"/>
    <property type="match status" value="1"/>
</dbReference>
<dbReference type="SUPFAM" id="SSF51206">
    <property type="entry name" value="cAMP-binding domain-like"/>
    <property type="match status" value="2"/>
</dbReference>
<gene>
    <name evidence="4" type="ORF">CCMP2556_LOCUS25119</name>
</gene>
<dbReference type="InterPro" id="IPR046341">
    <property type="entry name" value="SET_dom_sf"/>
</dbReference>
<feature type="compositionally biased region" description="Acidic residues" evidence="1">
    <location>
        <begin position="114"/>
        <end position="152"/>
    </location>
</feature>
<name>A0ABP0MBL2_9DINO</name>
<reference evidence="4 5" key="1">
    <citation type="submission" date="2024-02" db="EMBL/GenBank/DDBJ databases">
        <authorList>
            <person name="Chen Y."/>
            <person name="Shah S."/>
            <person name="Dougan E. K."/>
            <person name="Thang M."/>
            <person name="Chan C."/>
        </authorList>
    </citation>
    <scope>NUCLEOTIDE SEQUENCE [LARGE SCALE GENOMIC DNA]</scope>
</reference>
<feature type="region of interest" description="Disordered" evidence="1">
    <location>
        <begin position="828"/>
        <end position="856"/>
    </location>
</feature>
<organism evidence="4 5">
    <name type="scientific">Durusdinium trenchii</name>
    <dbReference type="NCBI Taxonomy" id="1381693"/>
    <lineage>
        <taxon>Eukaryota</taxon>
        <taxon>Sar</taxon>
        <taxon>Alveolata</taxon>
        <taxon>Dinophyceae</taxon>
        <taxon>Suessiales</taxon>
        <taxon>Symbiodiniaceae</taxon>
        <taxon>Durusdinium</taxon>
    </lineage>
</organism>
<evidence type="ECO:0008006" key="6">
    <source>
        <dbReference type="Google" id="ProtNLM"/>
    </source>
</evidence>
<dbReference type="InterPro" id="IPR001214">
    <property type="entry name" value="SET_dom"/>
</dbReference>
<feature type="region of interest" description="Disordered" evidence="1">
    <location>
        <begin position="81"/>
        <end position="165"/>
    </location>
</feature>
<comment type="caution">
    <text evidence="4">The sequence shown here is derived from an EMBL/GenBank/DDBJ whole genome shotgun (WGS) entry which is preliminary data.</text>
</comment>
<feature type="domain" description="Cyclic nucleotide-binding" evidence="2">
    <location>
        <begin position="206"/>
        <end position="325"/>
    </location>
</feature>
<dbReference type="Pfam" id="PF00027">
    <property type="entry name" value="cNMP_binding"/>
    <property type="match status" value="2"/>
</dbReference>
<dbReference type="SUPFAM" id="SSF82199">
    <property type="entry name" value="SET domain"/>
    <property type="match status" value="1"/>
</dbReference>
<sequence length="856" mass="94739">MSQEHTEYIQSKVNPILENLVTEVLLERPDNPVPFMVRWLAERSKTGKESLYSLGVGEAEKLRNEIKELQDEIKVLSDKVGEAKAKGAETTPEAPEAAVSGEATEKPPPAQEAEAAEEAEAEEAQEEKEEKEEKEEEDSDEDEDDFGDEDDDWKPPTAYMKKGQRGSVSAEAYGAFNEKKAFEPPVYEKSTEQESRIKDVLSKSFLFNALSKDDLKVILDAFLEKKIPAGERIIQEGDDGDVMFLIESGAFDCIKKIDGSDKVVKKCGQGDVFGELALLYNCPRAASVEATEEAVVWQLDRETFSHIVRDASAKRREAFQDFLKTVPLFKTLESYDLMQLADCLQQEGLEAGQKIINQGDPGDTFYIVEEGELVATKKRADGSNEEVLDYKRGDFFGELALIKNEPRAATVEAKTASKICSLTLVEVNGALGWIDLLFKNHLQVAKAARRHQEAGEHKVAYMLLTRGLRLLGAFDKSSDGASSPESNSLLELRRRRASILLKKGFNKACVEECSLLGAPASGGLRAQAYAQMGDWKAAKKAMEEPRVLQWTCEHVGMTFPMLVDLGARQSSGEIDVLNLMGGASIMQHVVVPEDMGPLRFESSKLERKELPGRGLGVVAKADIALGELLIAARPIELIRPGDPDWQYQADMAYLEEVLTRRLLHRCMDCDASCIEEVFSLFDGQGHGARWAPHAWRSDDFALPMPQGAASAELYARLRGVVKHNAHRWPGKHPSSSLPAPGLGLWLWPPMINHALESDGRPNCAHVFVGDVMLFRATAPIRAGEEVLDRYSTPLADHFEFTLHTLAAHGMRDPVYEATAASWQALQEGFHGAPPPQLPAEKKPLAERQSMTDDDHT</sequence>
<dbReference type="InterPro" id="IPR014710">
    <property type="entry name" value="RmlC-like_jellyroll"/>
</dbReference>
<dbReference type="PRINTS" id="PR00103">
    <property type="entry name" value="CAMPKINASE"/>
</dbReference>
<evidence type="ECO:0000259" key="3">
    <source>
        <dbReference type="PROSITE" id="PS50280"/>
    </source>
</evidence>
<dbReference type="Pfam" id="PF00856">
    <property type="entry name" value="SET"/>
    <property type="match status" value="1"/>
</dbReference>
<proteinExistence type="predicted"/>
<feature type="compositionally biased region" description="Basic and acidic residues" evidence="1">
    <location>
        <begin position="839"/>
        <end position="856"/>
    </location>
</feature>
<dbReference type="PROSITE" id="PS50280">
    <property type="entry name" value="SET"/>
    <property type="match status" value="1"/>
</dbReference>
<dbReference type="Gene3D" id="2.60.120.10">
    <property type="entry name" value="Jelly Rolls"/>
    <property type="match status" value="2"/>
</dbReference>
<dbReference type="PROSITE" id="PS00889">
    <property type="entry name" value="CNMP_BINDING_2"/>
    <property type="match status" value="2"/>
</dbReference>
<dbReference type="Proteomes" id="UP001642484">
    <property type="component" value="Unassembled WGS sequence"/>
</dbReference>
<keyword evidence="5" id="KW-1185">Reference proteome</keyword>
<accession>A0ABP0MBL2</accession>
<dbReference type="Gene3D" id="2.170.270.10">
    <property type="entry name" value="SET domain"/>
    <property type="match status" value="1"/>
</dbReference>
<dbReference type="PROSITE" id="PS00888">
    <property type="entry name" value="CNMP_BINDING_1"/>
    <property type="match status" value="2"/>
</dbReference>
<dbReference type="PROSITE" id="PS50042">
    <property type="entry name" value="CNMP_BINDING_3"/>
    <property type="match status" value="2"/>
</dbReference>
<protein>
    <recommendedName>
        <fullName evidence="6">cGMP-dependent protein kinase</fullName>
    </recommendedName>
</protein>
<dbReference type="InterPro" id="IPR000595">
    <property type="entry name" value="cNMP-bd_dom"/>
</dbReference>
<feature type="compositionally biased region" description="Low complexity" evidence="1">
    <location>
        <begin position="88"/>
        <end position="98"/>
    </location>
</feature>
<evidence type="ECO:0000259" key="2">
    <source>
        <dbReference type="PROSITE" id="PS50042"/>
    </source>
</evidence>
<dbReference type="InterPro" id="IPR018488">
    <property type="entry name" value="cNMP-bd_CS"/>
</dbReference>
<evidence type="ECO:0000256" key="1">
    <source>
        <dbReference type="SAM" id="MobiDB-lite"/>
    </source>
</evidence>
<dbReference type="EMBL" id="CAXAMN010016669">
    <property type="protein sequence ID" value="CAK9048871.1"/>
    <property type="molecule type" value="Genomic_DNA"/>
</dbReference>